<dbReference type="AlphaFoldDB" id="A0A372EQ57"/>
<evidence type="ECO:0000313" key="2">
    <source>
        <dbReference type="EMBL" id="RFP82754.1"/>
    </source>
</evidence>
<dbReference type="Pfam" id="PF07007">
    <property type="entry name" value="LprI"/>
    <property type="match status" value="1"/>
</dbReference>
<dbReference type="Gene3D" id="1.20.1270.180">
    <property type="match status" value="1"/>
</dbReference>
<comment type="caution">
    <text evidence="2">The sequence shown here is derived from an EMBL/GenBank/DDBJ whole genome shotgun (WGS) entry which is preliminary data.</text>
</comment>
<evidence type="ECO:0000259" key="1">
    <source>
        <dbReference type="Pfam" id="PF07007"/>
    </source>
</evidence>
<organism evidence="2 3">
    <name type="scientific">Hydrogenophaga borbori</name>
    <dbReference type="NCBI Taxonomy" id="2294117"/>
    <lineage>
        <taxon>Bacteria</taxon>
        <taxon>Pseudomonadati</taxon>
        <taxon>Pseudomonadota</taxon>
        <taxon>Betaproteobacteria</taxon>
        <taxon>Burkholderiales</taxon>
        <taxon>Comamonadaceae</taxon>
        <taxon>Hydrogenophaga</taxon>
    </lineage>
</organism>
<feature type="domain" description="Lysozyme inhibitor LprI-like N-terminal" evidence="1">
    <location>
        <begin position="71"/>
        <end position="160"/>
    </location>
</feature>
<dbReference type="EMBL" id="QVLS01000001">
    <property type="protein sequence ID" value="RFP82754.1"/>
    <property type="molecule type" value="Genomic_DNA"/>
</dbReference>
<dbReference type="Proteomes" id="UP000261931">
    <property type="component" value="Unassembled WGS sequence"/>
</dbReference>
<gene>
    <name evidence="2" type="ORF">DY262_02730</name>
</gene>
<dbReference type="InterPro" id="IPR009739">
    <property type="entry name" value="LprI-like_N"/>
</dbReference>
<reference evidence="2 3" key="1">
    <citation type="submission" date="2018-08" db="EMBL/GenBank/DDBJ databases">
        <title>Hydrogenophaga sp. LA-38 isolated from sludge.</title>
        <authorList>
            <person name="Im W.-T."/>
        </authorList>
    </citation>
    <scope>NUCLEOTIDE SEQUENCE [LARGE SCALE GENOMIC DNA]</scope>
    <source>
        <strain evidence="2 3">LA-38</strain>
    </source>
</reference>
<evidence type="ECO:0000313" key="3">
    <source>
        <dbReference type="Proteomes" id="UP000261931"/>
    </source>
</evidence>
<protein>
    <submittedName>
        <fullName evidence="2">DUF1311 domain-containing protein</fullName>
    </submittedName>
</protein>
<name>A0A372EQ57_9BURK</name>
<accession>A0A372EQ57</accession>
<proteinExistence type="predicted"/>
<sequence>MVRGARRHRVSWRYRFLSFCFGGEWSVAASRQEGPFMPRFAALLCLGLFAHSAGATAPAAKPPHDLPADCARAETQRQLTACAYQDFEHAQAAHAAVLRELSARLDPARRTLLRTAQKDWLTYRTATCGFEASAVRGGSAEPMVRLHCQTRLTRERTQELRRQLNCPEGDLGCLRPVRP</sequence>
<keyword evidence="3" id="KW-1185">Reference proteome</keyword>